<dbReference type="PANTHER" id="PTHR17490">
    <property type="entry name" value="SUA5"/>
    <property type="match status" value="1"/>
</dbReference>
<keyword evidence="8" id="KW-0547">Nucleotide-binding</keyword>
<dbReference type="AlphaFoldDB" id="W9GVC4"/>
<gene>
    <name evidence="13" type="ORF">N825_09780</name>
</gene>
<keyword evidence="5" id="KW-0808">Transferase</keyword>
<reference evidence="13 14" key="1">
    <citation type="submission" date="2013-08" db="EMBL/GenBank/DDBJ databases">
        <title>The genome sequence of Skermanella stibiiresistens.</title>
        <authorList>
            <person name="Zhu W."/>
            <person name="Wang G."/>
        </authorList>
    </citation>
    <scope>NUCLEOTIDE SEQUENCE [LARGE SCALE GENOMIC DNA]</scope>
    <source>
        <strain evidence="13 14">SB22</strain>
    </source>
</reference>
<dbReference type="Gene3D" id="3.90.870.10">
    <property type="entry name" value="DHBP synthase"/>
    <property type="match status" value="1"/>
</dbReference>
<accession>W9GVC4</accession>
<dbReference type="EMBL" id="AVFL01000039">
    <property type="protein sequence ID" value="EWY36601.1"/>
    <property type="molecule type" value="Genomic_DNA"/>
</dbReference>
<dbReference type="RefSeq" id="WP_037460324.1">
    <property type="nucleotide sequence ID" value="NZ_AVFL01000039.1"/>
</dbReference>
<dbReference type="GO" id="GO:0005524">
    <property type="term" value="F:ATP binding"/>
    <property type="evidence" value="ECO:0007669"/>
    <property type="project" value="UniProtKB-KW"/>
</dbReference>
<dbReference type="PROSITE" id="PS51163">
    <property type="entry name" value="YRDC"/>
    <property type="match status" value="1"/>
</dbReference>
<organism evidence="13 14">
    <name type="scientific">Skermanella stibiiresistens SB22</name>
    <dbReference type="NCBI Taxonomy" id="1385369"/>
    <lineage>
        <taxon>Bacteria</taxon>
        <taxon>Pseudomonadati</taxon>
        <taxon>Pseudomonadota</taxon>
        <taxon>Alphaproteobacteria</taxon>
        <taxon>Rhodospirillales</taxon>
        <taxon>Azospirillaceae</taxon>
        <taxon>Skermanella</taxon>
    </lineage>
</organism>
<evidence type="ECO:0000313" key="13">
    <source>
        <dbReference type="EMBL" id="EWY36601.1"/>
    </source>
</evidence>
<protein>
    <recommendedName>
        <fullName evidence="10">L-threonylcarbamoyladenylate synthase</fullName>
        <ecNumber evidence="3">2.7.7.87</ecNumber>
    </recommendedName>
    <alternativeName>
        <fullName evidence="10">L-threonylcarbamoyladenylate synthase</fullName>
    </alternativeName>
</protein>
<evidence type="ECO:0000259" key="12">
    <source>
        <dbReference type="PROSITE" id="PS51163"/>
    </source>
</evidence>
<comment type="caution">
    <text evidence="13">The sequence shown here is derived from an EMBL/GenBank/DDBJ whole genome shotgun (WGS) entry which is preliminary data.</text>
</comment>
<keyword evidence="7" id="KW-0548">Nucleotidyltransferase</keyword>
<evidence type="ECO:0000256" key="4">
    <source>
        <dbReference type="ARBA" id="ARBA00022490"/>
    </source>
</evidence>
<evidence type="ECO:0000256" key="9">
    <source>
        <dbReference type="ARBA" id="ARBA00022840"/>
    </source>
</evidence>
<keyword evidence="14" id="KW-1185">Reference proteome</keyword>
<dbReference type="GO" id="GO:0005737">
    <property type="term" value="C:cytoplasm"/>
    <property type="evidence" value="ECO:0007669"/>
    <property type="project" value="UniProtKB-SubCell"/>
</dbReference>
<dbReference type="OrthoDB" id="9814580at2"/>
<dbReference type="GO" id="GO:0061710">
    <property type="term" value="F:L-threonylcarbamoyladenylate synthase"/>
    <property type="evidence" value="ECO:0007669"/>
    <property type="project" value="UniProtKB-EC"/>
</dbReference>
<name>W9GVC4_9PROT</name>
<comment type="similarity">
    <text evidence="2">Belongs to the SUA5 family.</text>
</comment>
<evidence type="ECO:0000256" key="2">
    <source>
        <dbReference type="ARBA" id="ARBA00007663"/>
    </source>
</evidence>
<evidence type="ECO:0000256" key="1">
    <source>
        <dbReference type="ARBA" id="ARBA00004496"/>
    </source>
</evidence>
<evidence type="ECO:0000313" key="14">
    <source>
        <dbReference type="Proteomes" id="UP000019486"/>
    </source>
</evidence>
<evidence type="ECO:0000256" key="10">
    <source>
        <dbReference type="ARBA" id="ARBA00029774"/>
    </source>
</evidence>
<keyword evidence="4" id="KW-0963">Cytoplasm</keyword>
<dbReference type="InterPro" id="IPR017945">
    <property type="entry name" value="DHBP_synth_RibB-like_a/b_dom"/>
</dbReference>
<dbReference type="PANTHER" id="PTHR17490:SF16">
    <property type="entry name" value="THREONYLCARBAMOYL-AMP SYNTHASE"/>
    <property type="match status" value="1"/>
</dbReference>
<feature type="domain" description="YrdC-like" evidence="12">
    <location>
        <begin position="10"/>
        <end position="203"/>
    </location>
</feature>
<evidence type="ECO:0000256" key="5">
    <source>
        <dbReference type="ARBA" id="ARBA00022679"/>
    </source>
</evidence>
<dbReference type="Proteomes" id="UP000019486">
    <property type="component" value="Unassembled WGS sequence"/>
</dbReference>
<dbReference type="GO" id="GO:0008033">
    <property type="term" value="P:tRNA processing"/>
    <property type="evidence" value="ECO:0007669"/>
    <property type="project" value="UniProtKB-KW"/>
</dbReference>
<keyword evidence="9" id="KW-0067">ATP-binding</keyword>
<dbReference type="InterPro" id="IPR050156">
    <property type="entry name" value="TC-AMP_synthase_SUA5"/>
</dbReference>
<evidence type="ECO:0000256" key="7">
    <source>
        <dbReference type="ARBA" id="ARBA00022695"/>
    </source>
</evidence>
<sequence length="222" mass="23103">MTAPILQPCEESFAIAARCVADGGVVIAPSDTNLALTLDPWNDAAIARAFAIKRRPPNQALTLFVHDPEEWRDYAEVEDAGPIDRVVGRFWPGPLNIVVPRNGKVPDTIVRGGPTVAIGCIANAALRGLLAHLGRPVAMTSANLSGQADGVLVDMALALAQVGDAVDYILAGAPDGTTKSSTILDLSNATRAGGARILRHGDITAADLRVALGEVLPIHEAA</sequence>
<dbReference type="InterPro" id="IPR006070">
    <property type="entry name" value="Sua5-like_dom"/>
</dbReference>
<dbReference type="STRING" id="1385369.N825_09780"/>
<dbReference type="GO" id="GO:0003725">
    <property type="term" value="F:double-stranded RNA binding"/>
    <property type="evidence" value="ECO:0007669"/>
    <property type="project" value="InterPro"/>
</dbReference>
<evidence type="ECO:0000256" key="8">
    <source>
        <dbReference type="ARBA" id="ARBA00022741"/>
    </source>
</evidence>
<dbReference type="GO" id="GO:0000049">
    <property type="term" value="F:tRNA binding"/>
    <property type="evidence" value="ECO:0007669"/>
    <property type="project" value="TreeGrafter"/>
</dbReference>
<comment type="subcellular location">
    <subcellularLocation>
        <location evidence="1">Cytoplasm</location>
    </subcellularLocation>
</comment>
<dbReference type="PATRIC" id="fig|1385369.3.peg.6350"/>
<keyword evidence="6" id="KW-0819">tRNA processing</keyword>
<dbReference type="EC" id="2.7.7.87" evidence="3"/>
<evidence type="ECO:0000256" key="11">
    <source>
        <dbReference type="ARBA" id="ARBA00048366"/>
    </source>
</evidence>
<dbReference type="SUPFAM" id="SSF55821">
    <property type="entry name" value="YrdC/RibB"/>
    <property type="match status" value="1"/>
</dbReference>
<proteinExistence type="inferred from homology"/>
<comment type="catalytic activity">
    <reaction evidence="11">
        <text>L-threonine + hydrogencarbonate + ATP = L-threonylcarbamoyladenylate + diphosphate + H2O</text>
        <dbReference type="Rhea" id="RHEA:36407"/>
        <dbReference type="ChEBI" id="CHEBI:15377"/>
        <dbReference type="ChEBI" id="CHEBI:17544"/>
        <dbReference type="ChEBI" id="CHEBI:30616"/>
        <dbReference type="ChEBI" id="CHEBI:33019"/>
        <dbReference type="ChEBI" id="CHEBI:57926"/>
        <dbReference type="ChEBI" id="CHEBI:73682"/>
        <dbReference type="EC" id="2.7.7.87"/>
    </reaction>
</comment>
<dbReference type="Pfam" id="PF01300">
    <property type="entry name" value="Sua5_yciO_yrdC"/>
    <property type="match status" value="1"/>
</dbReference>
<evidence type="ECO:0000256" key="6">
    <source>
        <dbReference type="ARBA" id="ARBA00022694"/>
    </source>
</evidence>
<evidence type="ECO:0000256" key="3">
    <source>
        <dbReference type="ARBA" id="ARBA00012584"/>
    </source>
</evidence>
<dbReference type="GO" id="GO:0006450">
    <property type="term" value="P:regulation of translational fidelity"/>
    <property type="evidence" value="ECO:0007669"/>
    <property type="project" value="TreeGrafter"/>
</dbReference>